<proteinExistence type="predicted"/>
<protein>
    <submittedName>
        <fullName evidence="1">Uncharacterized protein</fullName>
    </submittedName>
</protein>
<organism evidence="1 2">
    <name type="scientific">Penstemon smallii</name>
    <dbReference type="NCBI Taxonomy" id="265156"/>
    <lineage>
        <taxon>Eukaryota</taxon>
        <taxon>Viridiplantae</taxon>
        <taxon>Streptophyta</taxon>
        <taxon>Embryophyta</taxon>
        <taxon>Tracheophyta</taxon>
        <taxon>Spermatophyta</taxon>
        <taxon>Magnoliopsida</taxon>
        <taxon>eudicotyledons</taxon>
        <taxon>Gunneridae</taxon>
        <taxon>Pentapetalae</taxon>
        <taxon>asterids</taxon>
        <taxon>lamiids</taxon>
        <taxon>Lamiales</taxon>
        <taxon>Plantaginaceae</taxon>
        <taxon>Cheloneae</taxon>
        <taxon>Penstemon</taxon>
    </lineage>
</organism>
<accession>A0ABD3SX08</accession>
<dbReference type="EMBL" id="JBJXBP010000005">
    <property type="protein sequence ID" value="KAL3828946.1"/>
    <property type="molecule type" value="Genomic_DNA"/>
</dbReference>
<comment type="caution">
    <text evidence="1">The sequence shown here is derived from an EMBL/GenBank/DDBJ whole genome shotgun (WGS) entry which is preliminary data.</text>
</comment>
<name>A0ABD3SX08_9LAMI</name>
<gene>
    <name evidence="1" type="ORF">ACJIZ3_017748</name>
</gene>
<evidence type="ECO:0000313" key="1">
    <source>
        <dbReference type="EMBL" id="KAL3828946.1"/>
    </source>
</evidence>
<dbReference type="Proteomes" id="UP001634393">
    <property type="component" value="Unassembled WGS sequence"/>
</dbReference>
<reference evidence="1 2" key="1">
    <citation type="submission" date="2024-12" db="EMBL/GenBank/DDBJ databases">
        <title>The unique morphological basis and parallel evolutionary history of personate flowers in Penstemon.</title>
        <authorList>
            <person name="Depatie T.H."/>
            <person name="Wessinger C.A."/>
        </authorList>
    </citation>
    <scope>NUCLEOTIDE SEQUENCE [LARGE SCALE GENOMIC DNA]</scope>
    <source>
        <strain evidence="1">WTNN_2</strain>
        <tissue evidence="1">Leaf</tissue>
    </source>
</reference>
<sequence length="56" mass="6482">MKLIDNTTYDEPEPIHFNLILDVFLNRNKLTVHQLVLMPTGIATIFSMNMFQCSVI</sequence>
<dbReference type="AlphaFoldDB" id="A0ABD3SX08"/>
<keyword evidence="2" id="KW-1185">Reference proteome</keyword>
<evidence type="ECO:0000313" key="2">
    <source>
        <dbReference type="Proteomes" id="UP001634393"/>
    </source>
</evidence>